<dbReference type="InterPro" id="IPR052220">
    <property type="entry name" value="METTL25"/>
</dbReference>
<dbReference type="Ensembl" id="ENSPTXT00000012944.1">
    <property type="protein sequence ID" value="ENSPTXP00000012540.1"/>
    <property type="gene ID" value="ENSPTXG00000008806.1"/>
</dbReference>
<sequence>MRGFALEQQKRLAASLVRVLALYRPLTDAYVIEFFSDDLWGRLPRGWQAALGELSPPEVAALLLRSGRPTEPWPLSLLAFRAAAHALAFPRRPAAAASREPPLPPRFRRHLRPKKQHEVRRLAQVVKRLSELTGCRRVVDVGAGQGHLARFLAFGLQLSVTAVEGDARLVAQAAKHDRALEKELEKEQARRQVKSSPPIQGPSHVVGWVSPHTRWPEFLGLETELPPGALLLTGLHACGDLSATLLRLFVACPHIVGITSVACCYMKLSTGEGAQPGYPLSDWVAALPGHQLSYKAREGACHAMEDYLLRLEHDSPSLRVHCFRARLETMIRAIDPTKKRLGVQAIPKSHEMTFEQYARQGLERVGMSPSGPLEPASLAQQRRVVVFFSLALLLAPLVETLILLDRMIYLQEQGKLHLGSRPERSWHPVVSYCLWVGQPFGAQASSRIPPSAFIGGRGGELCQGSLFPAPLTRLPQAHSLPLASHRFPLRAHPPLQPSALRQEPGAGGCQEGAAL</sequence>
<dbReference type="Proteomes" id="UP000472273">
    <property type="component" value="Unplaced"/>
</dbReference>
<dbReference type="InterPro" id="IPR025714">
    <property type="entry name" value="Methyltranfer_dom"/>
</dbReference>
<dbReference type="SUPFAM" id="SSF53335">
    <property type="entry name" value="S-adenosyl-L-methionine-dependent methyltransferases"/>
    <property type="match status" value="1"/>
</dbReference>
<accession>A0A670YKZ8</accession>
<keyword evidence="4" id="KW-1185">Reference proteome</keyword>
<evidence type="ECO:0000313" key="4">
    <source>
        <dbReference type="Proteomes" id="UP000472273"/>
    </source>
</evidence>
<organism evidence="3 4">
    <name type="scientific">Pseudonaja textilis</name>
    <name type="common">Eastern brown snake</name>
    <dbReference type="NCBI Taxonomy" id="8673"/>
    <lineage>
        <taxon>Eukaryota</taxon>
        <taxon>Metazoa</taxon>
        <taxon>Chordata</taxon>
        <taxon>Craniata</taxon>
        <taxon>Vertebrata</taxon>
        <taxon>Euteleostomi</taxon>
        <taxon>Lepidosauria</taxon>
        <taxon>Squamata</taxon>
        <taxon>Bifurcata</taxon>
        <taxon>Unidentata</taxon>
        <taxon>Episquamata</taxon>
        <taxon>Toxicofera</taxon>
        <taxon>Serpentes</taxon>
        <taxon>Colubroidea</taxon>
        <taxon>Elapidae</taxon>
        <taxon>Hydrophiinae</taxon>
        <taxon>Pseudonaja</taxon>
    </lineage>
</organism>
<dbReference type="Gene3D" id="3.40.50.150">
    <property type="entry name" value="Vaccinia Virus protein VP39"/>
    <property type="match status" value="1"/>
</dbReference>
<dbReference type="CDD" id="cd02440">
    <property type="entry name" value="AdoMet_MTases"/>
    <property type="match status" value="1"/>
</dbReference>
<evidence type="ECO:0000313" key="3">
    <source>
        <dbReference type="Ensembl" id="ENSPTXP00000012540.1"/>
    </source>
</evidence>
<dbReference type="AlphaFoldDB" id="A0A670YKZ8"/>
<feature type="compositionally biased region" description="Gly residues" evidence="1">
    <location>
        <begin position="505"/>
        <end position="515"/>
    </location>
</feature>
<dbReference type="OMA" id="IVGLHPC"/>
<feature type="domain" description="Methyltransferase" evidence="2">
    <location>
        <begin position="114"/>
        <end position="270"/>
    </location>
</feature>
<evidence type="ECO:0000256" key="1">
    <source>
        <dbReference type="SAM" id="MobiDB-lite"/>
    </source>
</evidence>
<dbReference type="PANTHER" id="PTHR12496">
    <property type="entry name" value="CGI-41 METHYLTRANSFERASE"/>
    <property type="match status" value="1"/>
</dbReference>
<dbReference type="Pfam" id="PF13679">
    <property type="entry name" value="Methyltransf_32"/>
    <property type="match status" value="1"/>
</dbReference>
<dbReference type="InterPro" id="IPR029063">
    <property type="entry name" value="SAM-dependent_MTases_sf"/>
</dbReference>
<proteinExistence type="predicted"/>
<reference evidence="3" key="1">
    <citation type="submission" date="2025-08" db="UniProtKB">
        <authorList>
            <consortium name="Ensembl"/>
        </authorList>
    </citation>
    <scope>IDENTIFICATION</scope>
</reference>
<name>A0A670YKZ8_PSETE</name>
<gene>
    <name evidence="3" type="primary">METTL25B</name>
</gene>
<feature type="region of interest" description="Disordered" evidence="1">
    <location>
        <begin position="493"/>
        <end position="515"/>
    </location>
</feature>
<dbReference type="GeneTree" id="ENSGT00530000063745"/>
<reference evidence="3" key="2">
    <citation type="submission" date="2025-09" db="UniProtKB">
        <authorList>
            <consortium name="Ensembl"/>
        </authorList>
    </citation>
    <scope>IDENTIFICATION</scope>
</reference>
<protein>
    <submittedName>
        <fullName evidence="3">Methyltransferase like 25B</fullName>
    </submittedName>
</protein>
<evidence type="ECO:0000259" key="2">
    <source>
        <dbReference type="Pfam" id="PF13679"/>
    </source>
</evidence>
<dbReference type="PANTHER" id="PTHR12496:SF2">
    <property type="entry name" value="METHYLTRANSFERASE-LIKE PROTEIN 25B"/>
    <property type="match status" value="1"/>
</dbReference>